<keyword evidence="3" id="KW-1185">Reference proteome</keyword>
<sequence>MCNNPVRKVYKNIKFRELATIRHSPEEHLISPGLWEILQTYVALYRHMLPFRFSVQERKLYLKKCSPLKITFLKCSSLLLLPFTLTNFVLLFDKLYFNRVDQAADHPHAVRTLAMFYITFLLPAFTPTGLTISFRAGSVCHVLNQIGEFHTRIKGLGKILYQLGHNKIVESGLQKFIQFSPTFTLLSSIGVLLNIEPLHVLGQALVFPGSNYILTLLRLCLYLGIIVEFEKSMCGFATVAIIGLAAHTEIIRRLRRALESWGNSATRVLHIFSGRLPLYLYCLAPATSLIGLVALRTVLPEAAMVWESSLSFLKFCKGKCATQYEVRLLRSSAAVGIAIGSLGGYYTLSNLILCKNNTEEEKCFDTLPVSAIFLQWCRIDTMRCYRRQQDLEFTPNCVIQLKFGVGPNEGAKIDEYGFVDLATYLIIYY</sequence>
<accession>A0A226D7N5</accession>
<feature type="transmembrane region" description="Helical" evidence="1">
    <location>
        <begin position="71"/>
        <end position="92"/>
    </location>
</feature>
<keyword evidence="1" id="KW-0472">Membrane</keyword>
<comment type="caution">
    <text evidence="2">The sequence shown here is derived from an EMBL/GenBank/DDBJ whole genome shotgun (WGS) entry which is preliminary data.</text>
</comment>
<evidence type="ECO:0000256" key="1">
    <source>
        <dbReference type="SAM" id="Phobius"/>
    </source>
</evidence>
<gene>
    <name evidence="2" type="ORF">Fcan01_23695</name>
</gene>
<feature type="transmembrane region" description="Helical" evidence="1">
    <location>
        <begin position="201"/>
        <end position="221"/>
    </location>
</feature>
<dbReference type="EMBL" id="LNIX01000029">
    <property type="protein sequence ID" value="OXA41555.1"/>
    <property type="molecule type" value="Genomic_DNA"/>
</dbReference>
<evidence type="ECO:0000313" key="3">
    <source>
        <dbReference type="Proteomes" id="UP000198287"/>
    </source>
</evidence>
<name>A0A226D7N5_FOLCA</name>
<organism evidence="2 3">
    <name type="scientific">Folsomia candida</name>
    <name type="common">Springtail</name>
    <dbReference type="NCBI Taxonomy" id="158441"/>
    <lineage>
        <taxon>Eukaryota</taxon>
        <taxon>Metazoa</taxon>
        <taxon>Ecdysozoa</taxon>
        <taxon>Arthropoda</taxon>
        <taxon>Hexapoda</taxon>
        <taxon>Collembola</taxon>
        <taxon>Entomobryomorpha</taxon>
        <taxon>Isotomoidea</taxon>
        <taxon>Isotomidae</taxon>
        <taxon>Proisotominae</taxon>
        <taxon>Folsomia</taxon>
    </lineage>
</organism>
<evidence type="ECO:0000313" key="2">
    <source>
        <dbReference type="EMBL" id="OXA41555.1"/>
    </source>
</evidence>
<keyword evidence="1" id="KW-1133">Transmembrane helix</keyword>
<feature type="transmembrane region" description="Helical" evidence="1">
    <location>
        <begin position="278"/>
        <end position="299"/>
    </location>
</feature>
<reference evidence="2 3" key="1">
    <citation type="submission" date="2015-12" db="EMBL/GenBank/DDBJ databases">
        <title>The genome of Folsomia candida.</title>
        <authorList>
            <person name="Faddeeva A."/>
            <person name="Derks M.F."/>
            <person name="Anvar Y."/>
            <person name="Smit S."/>
            <person name="Van Straalen N."/>
            <person name="Roelofs D."/>
        </authorList>
    </citation>
    <scope>NUCLEOTIDE SEQUENCE [LARGE SCALE GENOMIC DNA]</scope>
    <source>
        <strain evidence="2 3">VU population</strain>
        <tissue evidence="2">Whole body</tissue>
    </source>
</reference>
<feature type="transmembrane region" description="Helical" evidence="1">
    <location>
        <begin position="176"/>
        <end position="195"/>
    </location>
</feature>
<dbReference type="AlphaFoldDB" id="A0A226D7N5"/>
<feature type="transmembrane region" description="Helical" evidence="1">
    <location>
        <begin position="112"/>
        <end position="134"/>
    </location>
</feature>
<protein>
    <submittedName>
        <fullName evidence="2">Uncharacterized protein</fullName>
    </submittedName>
</protein>
<dbReference type="Proteomes" id="UP000198287">
    <property type="component" value="Unassembled WGS sequence"/>
</dbReference>
<keyword evidence="1" id="KW-0812">Transmembrane</keyword>
<proteinExistence type="predicted"/>